<proteinExistence type="predicted"/>
<dbReference type="GO" id="GO:0016787">
    <property type="term" value="F:hydrolase activity"/>
    <property type="evidence" value="ECO:0007669"/>
    <property type="project" value="UniProtKB-KW"/>
</dbReference>
<dbReference type="EMBL" id="LR861803">
    <property type="protein sequence ID" value="CAD1792166.1"/>
    <property type="molecule type" value="Genomic_DNA"/>
</dbReference>
<dbReference type="InterPro" id="IPR036866">
    <property type="entry name" value="RibonucZ/Hydroxyglut_hydro"/>
</dbReference>
<accession>A0A8E4ERI7</accession>
<sequence length="537" mass="60432">MLSNEIQRAGEDVAYLKPGVKLEPLICRWYAWSHLVSPVQLALHVAFRMQPLLKSFMNNPSVHLSASADPKMYGGPFMGLGADDLDAVRELNLKTEQECESLIGLANDLRRLAGSLPEKANGYSLNEMYAELPDSLKGLVEFQYDTNNHASVRFFESMVYGEYDTAHTHEILLEEIDDAERPFFMSTPRLRTSNGVSLPLTFDDPRIDTLSSMRTSAGSVSEVARQLEVSEQDLPRFRSFFTSEVPVAKPHRSLEQDGVRMRFFGHACVLLQTQDVSILFDPFVALAPGDDGRLTLNDLPDHIDYVVLTHSHQDHFSAEMLLQLRHRIGRVVVPSNNCGSVADPSMKLALQRLGFERIDVLSPLDVIALPEGSLQSLPFTGEHADLNIYSKHAIALKLKGTTSLFLIDSDGRDVALYARILRLIGKVDALFIGMECQGAPLNWLYEPLLNKPLNRRNNESRRLSGADCERAWSIISTLAPSRVFVYAMGQEPWMKYIMGLEYEPDSVQLVESNRLIERCLEHSIESERLVSGREMYF</sequence>
<organism evidence="3 4">
    <name type="scientific">Xanthomonas euroxanthea</name>
    <dbReference type="NCBI Taxonomy" id="2259622"/>
    <lineage>
        <taxon>Bacteria</taxon>
        <taxon>Pseudomonadati</taxon>
        <taxon>Pseudomonadota</taxon>
        <taxon>Gammaproteobacteria</taxon>
        <taxon>Lysobacterales</taxon>
        <taxon>Lysobacteraceae</taxon>
        <taxon>Xanthomonas</taxon>
    </lineage>
</organism>
<evidence type="ECO:0000259" key="1">
    <source>
        <dbReference type="Pfam" id="PF18456"/>
    </source>
</evidence>
<dbReference type="SUPFAM" id="SSF56281">
    <property type="entry name" value="Metallo-hydrolase/oxidoreductase"/>
    <property type="match status" value="1"/>
</dbReference>
<dbReference type="KEGG" id="xeu:XSP_002197"/>
<dbReference type="EMBL" id="LR824641">
    <property type="protein sequence ID" value="CAD0327851.1"/>
    <property type="molecule type" value="Genomic_DNA"/>
</dbReference>
<dbReference type="InterPro" id="IPR050114">
    <property type="entry name" value="UPF0173_UPF0282_UlaG_hydrolase"/>
</dbReference>
<dbReference type="Pfam" id="PF18456">
    <property type="entry name" value="CmlA_N"/>
    <property type="match status" value="1"/>
</dbReference>
<evidence type="ECO:0000313" key="2">
    <source>
        <dbReference type="EMBL" id="CAD0327851.1"/>
    </source>
</evidence>
<evidence type="ECO:0000313" key="3">
    <source>
        <dbReference type="EMBL" id="CAD1792166.1"/>
    </source>
</evidence>
<dbReference type="PANTHER" id="PTHR43546">
    <property type="entry name" value="UPF0173 METAL-DEPENDENT HYDROLASE MJ1163-RELATED"/>
    <property type="match status" value="1"/>
</dbReference>
<dbReference type="Pfam" id="PF13483">
    <property type="entry name" value="Lactamase_B_3"/>
    <property type="match status" value="1"/>
</dbReference>
<name>A0A8E4ERI7_9XANT</name>
<dbReference type="GeneID" id="79389509"/>
<keyword evidence="3" id="KW-0378">Hydrolase</keyword>
<feature type="domain" description="Diiron non-heme beta-hydroxylase N-terminal" evidence="1">
    <location>
        <begin position="15"/>
        <end position="244"/>
    </location>
</feature>
<dbReference type="AlphaFoldDB" id="A0A8E4ERI7"/>
<reference evidence="3 4" key="1">
    <citation type="submission" date="2020-07" db="EMBL/GenBank/DDBJ databases">
        <authorList>
            <person name="Teixeira M."/>
        </authorList>
    </citation>
    <scope>NUCLEOTIDE SEQUENCE [LARGE SCALE GENOMIC DNA]</scope>
    <source>
        <strain evidence="3">1</strain>
        <strain evidence="2">Xanthomonas sp. CPBF 367</strain>
    </source>
</reference>
<gene>
    <name evidence="3" type="ORF">XSP_002197</name>
</gene>
<dbReference type="InterPro" id="IPR041141">
    <property type="entry name" value="CmlA_N"/>
</dbReference>
<protein>
    <submittedName>
        <fullName evidence="3">MBL fold metallo-hydrolase</fullName>
    </submittedName>
</protein>
<dbReference type="Gene3D" id="3.60.15.10">
    <property type="entry name" value="Ribonuclease Z/Hydroxyacylglutathione hydrolase-like"/>
    <property type="match status" value="1"/>
</dbReference>
<dbReference type="Proteomes" id="UP000515493">
    <property type="component" value="Chromosome"/>
</dbReference>
<dbReference type="RefSeq" id="WP_119131933.1">
    <property type="nucleotide sequence ID" value="NZ_LR861803.1"/>
</dbReference>
<evidence type="ECO:0000313" key="4">
    <source>
        <dbReference type="Proteomes" id="UP000515493"/>
    </source>
</evidence>